<gene>
    <name evidence="1" type="ORF">PLEPLA_LOCUS32052</name>
</gene>
<accession>A0A9N7V7R6</accession>
<reference evidence="1" key="1">
    <citation type="submission" date="2020-03" db="EMBL/GenBank/DDBJ databases">
        <authorList>
            <person name="Weist P."/>
        </authorList>
    </citation>
    <scope>NUCLEOTIDE SEQUENCE</scope>
</reference>
<comment type="caution">
    <text evidence="1">The sequence shown here is derived from an EMBL/GenBank/DDBJ whole genome shotgun (WGS) entry which is preliminary data.</text>
</comment>
<dbReference type="AlphaFoldDB" id="A0A9N7V7R6"/>
<dbReference type="EMBL" id="CADEAL010003335">
    <property type="protein sequence ID" value="CAB1444336.1"/>
    <property type="molecule type" value="Genomic_DNA"/>
</dbReference>
<keyword evidence="2" id="KW-1185">Reference proteome</keyword>
<protein>
    <submittedName>
        <fullName evidence="1">Uncharacterized protein</fullName>
    </submittedName>
</protein>
<evidence type="ECO:0000313" key="2">
    <source>
        <dbReference type="Proteomes" id="UP001153269"/>
    </source>
</evidence>
<sequence length="108" mass="12296">MYGVCTTSYYYLRYSYHRHNVDTYVDTHSHATAKPRKMNLPDDGEGALSGGTGVLYRGTRLWGYGMPEGFRDNLGFLSNQGEGFQIERWSSGEPYFNKLGCFATEQPF</sequence>
<organism evidence="1 2">
    <name type="scientific">Pleuronectes platessa</name>
    <name type="common">European plaice</name>
    <dbReference type="NCBI Taxonomy" id="8262"/>
    <lineage>
        <taxon>Eukaryota</taxon>
        <taxon>Metazoa</taxon>
        <taxon>Chordata</taxon>
        <taxon>Craniata</taxon>
        <taxon>Vertebrata</taxon>
        <taxon>Euteleostomi</taxon>
        <taxon>Actinopterygii</taxon>
        <taxon>Neopterygii</taxon>
        <taxon>Teleostei</taxon>
        <taxon>Neoteleostei</taxon>
        <taxon>Acanthomorphata</taxon>
        <taxon>Carangaria</taxon>
        <taxon>Pleuronectiformes</taxon>
        <taxon>Pleuronectoidei</taxon>
        <taxon>Pleuronectidae</taxon>
        <taxon>Pleuronectes</taxon>
    </lineage>
</organism>
<evidence type="ECO:0000313" key="1">
    <source>
        <dbReference type="EMBL" id="CAB1444336.1"/>
    </source>
</evidence>
<proteinExistence type="predicted"/>
<dbReference type="Proteomes" id="UP001153269">
    <property type="component" value="Unassembled WGS sequence"/>
</dbReference>
<name>A0A9N7V7R6_PLEPL</name>